<dbReference type="EMBL" id="BSQG01000001">
    <property type="protein sequence ID" value="GLU45749.1"/>
    <property type="molecule type" value="Genomic_DNA"/>
</dbReference>
<dbReference type="GO" id="GO:0005886">
    <property type="term" value="C:plasma membrane"/>
    <property type="evidence" value="ECO:0007669"/>
    <property type="project" value="UniProtKB-SubCell"/>
</dbReference>
<keyword evidence="12" id="KW-1185">Reference proteome</keyword>
<protein>
    <submittedName>
        <fullName evidence="11">ABC transporter permease</fullName>
    </submittedName>
</protein>
<dbReference type="InterPro" id="IPR035906">
    <property type="entry name" value="MetI-like_sf"/>
</dbReference>
<keyword evidence="7 8" id="KW-0472">Membrane</keyword>
<name>A0A9W6P1Z7_9ACTN</name>
<evidence type="ECO:0000256" key="7">
    <source>
        <dbReference type="ARBA" id="ARBA00023136"/>
    </source>
</evidence>
<evidence type="ECO:0000313" key="12">
    <source>
        <dbReference type="Proteomes" id="UP001165092"/>
    </source>
</evidence>
<dbReference type="SUPFAM" id="SSF161098">
    <property type="entry name" value="MetI-like"/>
    <property type="match status" value="1"/>
</dbReference>
<evidence type="ECO:0000256" key="9">
    <source>
        <dbReference type="SAM" id="MobiDB-lite"/>
    </source>
</evidence>
<keyword evidence="5 8" id="KW-0812">Transmembrane</keyword>
<sequence>MAALTPAEAAVPDPRPSRRRRAGGPAALRWAVLFVVGAYLLFPLLAMLEFSTRGAQGRTADAWLAIGQDRALVDAIWVSLRLAALTVFGMLVLLLPTMVWVQLRLPRLRRVLEFVCLLPLTIPAIVIVVGLSPIYAWVGYLLGDSPLNLALVYVVLVLPYSYRALDAGLRSIDLKTLAEAALSLGASWWSVILRVVVPNVRAAILSAALISVALVLGEFTIASLLNYDTLQVRVFEIGKRSASLSVAVSLAALMFGFVLLALLSFVGQRRGSRQGS</sequence>
<keyword evidence="6 8" id="KW-1133">Transmembrane helix</keyword>
<feature type="transmembrane region" description="Helical" evidence="8">
    <location>
        <begin position="147"/>
        <end position="165"/>
    </location>
</feature>
<comment type="similarity">
    <text evidence="8">Belongs to the binding-protein-dependent transport system permease family.</text>
</comment>
<feature type="transmembrane region" description="Helical" evidence="8">
    <location>
        <begin position="82"/>
        <end position="103"/>
    </location>
</feature>
<dbReference type="RefSeq" id="WP_285756636.1">
    <property type="nucleotide sequence ID" value="NZ_BSQG01000001.1"/>
</dbReference>
<comment type="caution">
    <text evidence="11">The sequence shown here is derived from an EMBL/GenBank/DDBJ whole genome shotgun (WGS) entry which is preliminary data.</text>
</comment>
<evidence type="ECO:0000313" key="11">
    <source>
        <dbReference type="EMBL" id="GLU45749.1"/>
    </source>
</evidence>
<dbReference type="AlphaFoldDB" id="A0A9W6P1Z7"/>
<dbReference type="InterPro" id="IPR000515">
    <property type="entry name" value="MetI-like"/>
</dbReference>
<dbReference type="CDD" id="cd06261">
    <property type="entry name" value="TM_PBP2"/>
    <property type="match status" value="1"/>
</dbReference>
<keyword evidence="3" id="KW-1003">Cell membrane</keyword>
<evidence type="ECO:0000256" key="3">
    <source>
        <dbReference type="ARBA" id="ARBA00022475"/>
    </source>
</evidence>
<feature type="transmembrane region" description="Helical" evidence="8">
    <location>
        <begin position="203"/>
        <end position="225"/>
    </location>
</feature>
<dbReference type="PANTHER" id="PTHR43357">
    <property type="entry name" value="INNER MEMBRANE ABC TRANSPORTER PERMEASE PROTEIN YDCV"/>
    <property type="match status" value="1"/>
</dbReference>
<feature type="domain" description="ABC transmembrane type-1" evidence="10">
    <location>
        <begin position="76"/>
        <end position="263"/>
    </location>
</feature>
<organism evidence="11 12">
    <name type="scientific">Nocardiopsis ansamitocini</name>
    <dbReference type="NCBI Taxonomy" id="1670832"/>
    <lineage>
        <taxon>Bacteria</taxon>
        <taxon>Bacillati</taxon>
        <taxon>Actinomycetota</taxon>
        <taxon>Actinomycetes</taxon>
        <taxon>Streptosporangiales</taxon>
        <taxon>Nocardiopsidaceae</taxon>
        <taxon>Nocardiopsis</taxon>
    </lineage>
</organism>
<dbReference type="Pfam" id="PF00528">
    <property type="entry name" value="BPD_transp_1"/>
    <property type="match status" value="1"/>
</dbReference>
<evidence type="ECO:0000256" key="6">
    <source>
        <dbReference type="ARBA" id="ARBA00022989"/>
    </source>
</evidence>
<evidence type="ECO:0000256" key="2">
    <source>
        <dbReference type="ARBA" id="ARBA00022448"/>
    </source>
</evidence>
<feature type="transmembrane region" description="Helical" evidence="8">
    <location>
        <begin position="246"/>
        <end position="266"/>
    </location>
</feature>
<feature type="transmembrane region" description="Helical" evidence="8">
    <location>
        <begin position="27"/>
        <end position="48"/>
    </location>
</feature>
<evidence type="ECO:0000256" key="1">
    <source>
        <dbReference type="ARBA" id="ARBA00004429"/>
    </source>
</evidence>
<dbReference type="Gene3D" id="1.10.3720.10">
    <property type="entry name" value="MetI-like"/>
    <property type="match status" value="1"/>
</dbReference>
<keyword evidence="4" id="KW-0997">Cell inner membrane</keyword>
<comment type="subcellular location">
    <subcellularLocation>
        <location evidence="1">Cell inner membrane</location>
        <topology evidence="1">Multi-pass membrane protein</topology>
    </subcellularLocation>
    <subcellularLocation>
        <location evidence="8">Cell membrane</location>
        <topology evidence="8">Multi-pass membrane protein</topology>
    </subcellularLocation>
</comment>
<dbReference type="GO" id="GO:0055085">
    <property type="term" value="P:transmembrane transport"/>
    <property type="evidence" value="ECO:0007669"/>
    <property type="project" value="InterPro"/>
</dbReference>
<dbReference type="PROSITE" id="PS50928">
    <property type="entry name" value="ABC_TM1"/>
    <property type="match status" value="1"/>
</dbReference>
<evidence type="ECO:0000256" key="5">
    <source>
        <dbReference type="ARBA" id="ARBA00022692"/>
    </source>
</evidence>
<keyword evidence="2 8" id="KW-0813">Transport</keyword>
<evidence type="ECO:0000256" key="8">
    <source>
        <dbReference type="RuleBase" id="RU363032"/>
    </source>
</evidence>
<accession>A0A9W6P1Z7</accession>
<feature type="transmembrane region" description="Helical" evidence="8">
    <location>
        <begin position="115"/>
        <end position="135"/>
    </location>
</feature>
<evidence type="ECO:0000259" key="10">
    <source>
        <dbReference type="PROSITE" id="PS50928"/>
    </source>
</evidence>
<feature type="region of interest" description="Disordered" evidence="9">
    <location>
        <begin position="1"/>
        <end position="21"/>
    </location>
</feature>
<evidence type="ECO:0000256" key="4">
    <source>
        <dbReference type="ARBA" id="ARBA00022519"/>
    </source>
</evidence>
<dbReference type="PANTHER" id="PTHR43357:SF4">
    <property type="entry name" value="INNER MEMBRANE ABC TRANSPORTER PERMEASE PROTEIN YDCV"/>
    <property type="match status" value="1"/>
</dbReference>
<reference evidence="11" key="1">
    <citation type="submission" date="2023-02" db="EMBL/GenBank/DDBJ databases">
        <title>Nocardiopsis ansamitocini NBRC 112285.</title>
        <authorList>
            <person name="Ichikawa N."/>
            <person name="Sato H."/>
            <person name="Tonouchi N."/>
        </authorList>
    </citation>
    <scope>NUCLEOTIDE SEQUENCE</scope>
    <source>
        <strain evidence="11">NBRC 112285</strain>
    </source>
</reference>
<dbReference type="Proteomes" id="UP001165092">
    <property type="component" value="Unassembled WGS sequence"/>
</dbReference>
<gene>
    <name evidence="11" type="ORF">Nans01_01000</name>
</gene>
<proteinExistence type="inferred from homology"/>